<dbReference type="Proteomes" id="UP000435877">
    <property type="component" value="Unassembled WGS sequence"/>
</dbReference>
<dbReference type="Pfam" id="PF06224">
    <property type="entry name" value="AlkZ-like"/>
    <property type="match status" value="1"/>
</dbReference>
<dbReference type="EMBL" id="CACSIK010000001">
    <property type="protein sequence ID" value="CAA0090244.1"/>
    <property type="molecule type" value="Genomic_DNA"/>
</dbReference>
<dbReference type="Proteomes" id="UP000439591">
    <property type="component" value="Unassembled WGS sequence"/>
</dbReference>
<accession>A0A5S9P2W0</accession>
<proteinExistence type="predicted"/>
<evidence type="ECO:0000313" key="2">
    <source>
        <dbReference type="EMBL" id="CAA0097643.1"/>
    </source>
</evidence>
<protein>
    <recommendedName>
        <fullName evidence="5">Winged helix-turn-helix domain-containing protein</fullName>
    </recommendedName>
</protein>
<keyword evidence="3" id="KW-1185">Reference proteome</keyword>
<dbReference type="AlphaFoldDB" id="A0A5S9P2W0"/>
<evidence type="ECO:0000313" key="1">
    <source>
        <dbReference type="EMBL" id="CAA0090244.1"/>
    </source>
</evidence>
<sequence length="396" mass="45765">MTYSLSAAEARKLILHAQLLPAAKPAGKSLAATLSAIEHLGYIQIDTISAIQRAHHHTLWNRNPRYQQSQLNELVATGDVFEYWSHAAAYLPMKDYRYTLIRKHAIASGEQRHWYAPDKSLMKSVLRRITEEGPLMAKDFEYKGEKLGEWRSKPAKKALESLFMQGDLMISGRENFHKVYDLSERVLPSHINTSTPSQEEYARYLIRAYLQANGAGNADEIAYLRKNTKPLINTHLRNMVENQELLKIDINDKQYYAFPKSLDLLRKPLARSKLAILSPFDNLLIQRKRMQMLFDFDYLIECYLPEHKRQYGYFSLPILWNGNLVARMDCKADRKTSTLYIRHLAIESSLKNHDGFFEALGNTLPDFMRFNNCQQLQADKTTPASLLPQLIKLTQQ</sequence>
<dbReference type="InterPro" id="IPR009351">
    <property type="entry name" value="AlkZ-like"/>
</dbReference>
<dbReference type="EMBL" id="CACSIM010000002">
    <property type="protein sequence ID" value="CAA0097643.1"/>
    <property type="molecule type" value="Genomic_DNA"/>
</dbReference>
<name>A0A5S9P2W0_9GAMM</name>
<organism evidence="2 4">
    <name type="scientific">Zhongshania aliphaticivorans</name>
    <dbReference type="NCBI Taxonomy" id="1470434"/>
    <lineage>
        <taxon>Bacteria</taxon>
        <taxon>Pseudomonadati</taxon>
        <taxon>Pseudomonadota</taxon>
        <taxon>Gammaproteobacteria</taxon>
        <taxon>Cellvibrionales</taxon>
        <taxon>Spongiibacteraceae</taxon>
        <taxon>Zhongshania</taxon>
    </lineage>
</organism>
<dbReference type="OrthoDB" id="9787207at2"/>
<evidence type="ECO:0008006" key="5">
    <source>
        <dbReference type="Google" id="ProtNLM"/>
    </source>
</evidence>
<reference evidence="3 4" key="1">
    <citation type="submission" date="2019-11" db="EMBL/GenBank/DDBJ databases">
        <authorList>
            <person name="Holert J."/>
        </authorList>
    </citation>
    <scope>NUCLEOTIDE SEQUENCE [LARGE SCALE GENOMIC DNA]</scope>
    <source>
        <strain evidence="2">BC3_2A</strain>
        <strain evidence="1">SB11_1A</strain>
    </source>
</reference>
<evidence type="ECO:0000313" key="4">
    <source>
        <dbReference type="Proteomes" id="UP000439591"/>
    </source>
</evidence>
<evidence type="ECO:0000313" key="3">
    <source>
        <dbReference type="Proteomes" id="UP000435877"/>
    </source>
</evidence>
<gene>
    <name evidence="1" type="ORF">IHBHHGIJ_01975</name>
    <name evidence="2" type="ORF">KFEGEMFD_01577</name>
</gene>
<dbReference type="RefSeq" id="WP_159268571.1">
    <property type="nucleotide sequence ID" value="NZ_CACSIK010000001.1"/>
</dbReference>
<dbReference type="PANTHER" id="PTHR30528">
    <property type="entry name" value="CYTOPLASMIC PROTEIN"/>
    <property type="match status" value="1"/>
</dbReference>
<dbReference type="PANTHER" id="PTHR30528:SF0">
    <property type="entry name" value="CYTOPLASMIC PROTEIN"/>
    <property type="match status" value="1"/>
</dbReference>